<dbReference type="Gene3D" id="3.20.20.370">
    <property type="entry name" value="Glycoside hydrolase/deacetylase"/>
    <property type="match status" value="1"/>
</dbReference>
<accession>A0A1G9Y2L0</accession>
<dbReference type="GO" id="GO:0005576">
    <property type="term" value="C:extracellular region"/>
    <property type="evidence" value="ECO:0007669"/>
    <property type="project" value="UniProtKB-SubCell"/>
</dbReference>
<proteinExistence type="predicted"/>
<evidence type="ECO:0000259" key="5">
    <source>
        <dbReference type="PROSITE" id="PS51677"/>
    </source>
</evidence>
<keyword evidence="2 4" id="KW-0732">Signal</keyword>
<reference evidence="6 7" key="1">
    <citation type="submission" date="2016-10" db="EMBL/GenBank/DDBJ databases">
        <authorList>
            <person name="de Groot N.N."/>
        </authorList>
    </citation>
    <scope>NUCLEOTIDE SEQUENCE [LARGE SCALE GENOMIC DNA]</scope>
    <source>
        <strain evidence="6 7">DSM 44149</strain>
    </source>
</reference>
<organism evidence="6 7">
    <name type="scientific">Allokutzneria albata</name>
    <name type="common">Kibdelosporangium albatum</name>
    <dbReference type="NCBI Taxonomy" id="211114"/>
    <lineage>
        <taxon>Bacteria</taxon>
        <taxon>Bacillati</taxon>
        <taxon>Actinomycetota</taxon>
        <taxon>Actinomycetes</taxon>
        <taxon>Pseudonocardiales</taxon>
        <taxon>Pseudonocardiaceae</taxon>
        <taxon>Allokutzneria</taxon>
    </lineage>
</organism>
<dbReference type="Proteomes" id="UP000183376">
    <property type="component" value="Chromosome I"/>
</dbReference>
<gene>
    <name evidence="6" type="ORF">SAMN04489726_4558</name>
</gene>
<dbReference type="PANTHER" id="PTHR34216">
    <property type="match status" value="1"/>
</dbReference>
<dbReference type="EMBL" id="LT629701">
    <property type="protein sequence ID" value="SDN03288.1"/>
    <property type="molecule type" value="Genomic_DNA"/>
</dbReference>
<dbReference type="PROSITE" id="PS51677">
    <property type="entry name" value="NODB"/>
    <property type="match status" value="1"/>
</dbReference>
<evidence type="ECO:0000256" key="2">
    <source>
        <dbReference type="ARBA" id="ARBA00022729"/>
    </source>
</evidence>
<feature type="chain" id="PRO_5039294858" evidence="4">
    <location>
        <begin position="39"/>
        <end position="346"/>
    </location>
</feature>
<dbReference type="InterPro" id="IPR051398">
    <property type="entry name" value="Polysacch_Deacetylase"/>
</dbReference>
<keyword evidence="7" id="KW-1185">Reference proteome</keyword>
<dbReference type="InterPro" id="IPR011330">
    <property type="entry name" value="Glyco_hydro/deAcase_b/a-brl"/>
</dbReference>
<dbReference type="InterPro" id="IPR002509">
    <property type="entry name" value="NODB_dom"/>
</dbReference>
<dbReference type="GO" id="GO:0005975">
    <property type="term" value="P:carbohydrate metabolic process"/>
    <property type="evidence" value="ECO:0007669"/>
    <property type="project" value="InterPro"/>
</dbReference>
<dbReference type="PANTHER" id="PTHR34216:SF3">
    <property type="entry name" value="POLY-BETA-1,6-N-ACETYL-D-GLUCOSAMINE N-DEACETYLASE"/>
    <property type="match status" value="1"/>
</dbReference>
<evidence type="ECO:0000256" key="3">
    <source>
        <dbReference type="SAM" id="MobiDB-lite"/>
    </source>
</evidence>
<evidence type="ECO:0000313" key="7">
    <source>
        <dbReference type="Proteomes" id="UP000183376"/>
    </source>
</evidence>
<sequence>MHLIGWCRCGSFGNSKRMRAIVVTFVLVLLAGCSSAQGSTGTVPASPPLVVAPAPRDVKANELGVVPVLMYHGIVEYPTSVYERTPAEFRAELERLAREGYVPVRARDLATGALDVPAGRHPVVLTFDDGLQSQLTLDARDRPLPTCAVGILLDVAKAHPGFTPTATFFINAHPFADRTGKALSWLTDNGFEVGNHTLAHTDLRKAKPREAERAIARLTGWFGEQHPGVPMETLALPFGSLPRDEDLAVSGSADGVDYRHAGVFLVGAEPASSPHSKDFDPARIPRIRSQGAVGNEARFASTAWLDKLAAGSPQRYTSDGNPRRISFPRDLEGLLAPSARQHAQPY</sequence>
<dbReference type="Pfam" id="PF01522">
    <property type="entry name" value="Polysacc_deac_1"/>
    <property type="match status" value="1"/>
</dbReference>
<feature type="signal peptide" evidence="4">
    <location>
        <begin position="1"/>
        <end position="38"/>
    </location>
</feature>
<evidence type="ECO:0000256" key="1">
    <source>
        <dbReference type="ARBA" id="ARBA00004613"/>
    </source>
</evidence>
<protein>
    <submittedName>
        <fullName evidence="6">Polysaccharide deacetylase</fullName>
    </submittedName>
</protein>
<dbReference type="AlphaFoldDB" id="A0A1G9Y2L0"/>
<dbReference type="eggNOG" id="COG0726">
    <property type="taxonomic scope" value="Bacteria"/>
</dbReference>
<dbReference type="STRING" id="211114.SAMN04489726_4558"/>
<dbReference type="SUPFAM" id="SSF88713">
    <property type="entry name" value="Glycoside hydrolase/deacetylase"/>
    <property type="match status" value="1"/>
</dbReference>
<evidence type="ECO:0000256" key="4">
    <source>
        <dbReference type="SAM" id="SignalP"/>
    </source>
</evidence>
<feature type="domain" description="NodB homology" evidence="5">
    <location>
        <begin position="121"/>
        <end position="346"/>
    </location>
</feature>
<dbReference type="GO" id="GO:0016810">
    <property type="term" value="F:hydrolase activity, acting on carbon-nitrogen (but not peptide) bonds"/>
    <property type="evidence" value="ECO:0007669"/>
    <property type="project" value="InterPro"/>
</dbReference>
<feature type="region of interest" description="Disordered" evidence="3">
    <location>
        <begin position="311"/>
        <end position="346"/>
    </location>
</feature>
<name>A0A1G9Y2L0_ALLAB</name>
<comment type="subcellular location">
    <subcellularLocation>
        <location evidence="1">Secreted</location>
    </subcellularLocation>
</comment>
<evidence type="ECO:0000313" key="6">
    <source>
        <dbReference type="EMBL" id="SDN03288.1"/>
    </source>
</evidence>